<keyword evidence="1" id="KW-0812">Transmembrane</keyword>
<organism evidence="2 3">
    <name type="scientific">Fluviispira sanaruensis</name>
    <dbReference type="NCBI Taxonomy" id="2493639"/>
    <lineage>
        <taxon>Bacteria</taxon>
        <taxon>Pseudomonadati</taxon>
        <taxon>Bdellovibrionota</taxon>
        <taxon>Oligoflexia</taxon>
        <taxon>Silvanigrellales</taxon>
        <taxon>Silvanigrellaceae</taxon>
        <taxon>Fluviispira</taxon>
    </lineage>
</organism>
<dbReference type="AlphaFoldDB" id="A0A4P2VX91"/>
<dbReference type="EMBL" id="AP019368">
    <property type="protein sequence ID" value="BBH54255.1"/>
    <property type="molecule type" value="Genomic_DNA"/>
</dbReference>
<dbReference type="OrthoDB" id="5295339at2"/>
<protein>
    <submittedName>
        <fullName evidence="2">Uncharacterized protein</fullName>
    </submittedName>
</protein>
<feature type="transmembrane region" description="Helical" evidence="1">
    <location>
        <begin position="51"/>
        <end position="70"/>
    </location>
</feature>
<keyword evidence="3" id="KW-1185">Reference proteome</keyword>
<evidence type="ECO:0000256" key="1">
    <source>
        <dbReference type="SAM" id="Phobius"/>
    </source>
</evidence>
<evidence type="ECO:0000313" key="2">
    <source>
        <dbReference type="EMBL" id="BBH54255.1"/>
    </source>
</evidence>
<name>A0A4P2VX91_FLUSA</name>
<dbReference type="RefSeq" id="WP_130611660.1">
    <property type="nucleotide sequence ID" value="NZ_AP019368.1"/>
</dbReference>
<keyword evidence="1" id="KW-1133">Transmembrane helix</keyword>
<sequence length="187" mass="20310">MKLGVRKSLQDKLKIIFLIGAHLILTETVSLSCHAQQMYTSDEDMHDIFLAGGYGALFGALMGTAILPFLSSSPLDNLRIVAGGASIGFMMGSAYGIYSVSHNKKNSYFNYAPEPEDNYYYSMPPTVPNQGNNTIKSNSDKQTAQTLRSLPKAGALVVGEGNRIAFAIPAFWIGQNQFGIMLASLKF</sequence>
<reference evidence="2 3" key="1">
    <citation type="submission" date="2018-12" db="EMBL/GenBank/DDBJ databases">
        <title>Rubrispira sanarue gen. nov., sp., nov., a member of the order Silvanigrellales, isolated from a brackish lake in Hamamatsu Japan.</title>
        <authorList>
            <person name="Maejima Y."/>
            <person name="Iino T."/>
            <person name="Muraguchi Y."/>
            <person name="Fukuda K."/>
            <person name="Nojiri H."/>
            <person name="Ohkuma M."/>
            <person name="Moriuchi R."/>
            <person name="Dohra H."/>
            <person name="Kimbara K."/>
            <person name="Shintani M."/>
        </authorList>
    </citation>
    <scope>NUCLEOTIDE SEQUENCE [LARGE SCALE GENOMIC DNA]</scope>
    <source>
        <strain evidence="2 3">RF1110005</strain>
    </source>
</reference>
<proteinExistence type="predicted"/>
<accession>A0A4P2VX91</accession>
<dbReference type="Proteomes" id="UP000291236">
    <property type="component" value="Chromosome"/>
</dbReference>
<feature type="transmembrane region" description="Helical" evidence="1">
    <location>
        <begin position="77"/>
        <end position="98"/>
    </location>
</feature>
<evidence type="ECO:0000313" key="3">
    <source>
        <dbReference type="Proteomes" id="UP000291236"/>
    </source>
</evidence>
<dbReference type="KEGG" id="sbf:JCM31447_27190"/>
<keyword evidence="1" id="KW-0472">Membrane</keyword>
<gene>
    <name evidence="2" type="ORF">JCM31447_27190</name>
</gene>